<dbReference type="Pfam" id="PF00691">
    <property type="entry name" value="OmpA"/>
    <property type="match status" value="2"/>
</dbReference>
<accession>A0A1M6GLH2</accession>
<feature type="domain" description="OmpA-like" evidence="2">
    <location>
        <begin position="165"/>
        <end position="281"/>
    </location>
</feature>
<keyword evidence="1" id="KW-0472">Membrane</keyword>
<dbReference type="EMBL" id="FQZI01000005">
    <property type="protein sequence ID" value="SHJ10790.1"/>
    <property type="molecule type" value="Genomic_DNA"/>
</dbReference>
<dbReference type="CDD" id="cd07185">
    <property type="entry name" value="OmpA_C-like"/>
    <property type="match status" value="1"/>
</dbReference>
<dbReference type="GO" id="GO:0016020">
    <property type="term" value="C:membrane"/>
    <property type="evidence" value="ECO:0007669"/>
    <property type="project" value="UniProtKB-UniRule"/>
</dbReference>
<dbReference type="SUPFAM" id="SSF103088">
    <property type="entry name" value="OmpA-like"/>
    <property type="match status" value="2"/>
</dbReference>
<dbReference type="RefSeq" id="WP_234972634.1">
    <property type="nucleotide sequence ID" value="NZ_FQZI01000005.1"/>
</dbReference>
<dbReference type="Gene3D" id="3.30.1330.60">
    <property type="entry name" value="OmpA-like domain"/>
    <property type="match status" value="2"/>
</dbReference>
<reference evidence="4" key="1">
    <citation type="submission" date="2016-11" db="EMBL/GenBank/DDBJ databases">
        <authorList>
            <person name="Varghese N."/>
            <person name="Submissions S."/>
        </authorList>
    </citation>
    <scope>NUCLEOTIDE SEQUENCE [LARGE SCALE GENOMIC DNA]</scope>
    <source>
        <strain evidence="4">DSM 18829</strain>
    </source>
</reference>
<sequence length="281" mass="32475">MTLNSNAQEQFSVYFESNKHNLTTAEYDSFLQWMANNKDSKILSIHGFTDEDGTNEYNDSLASRRVESILKIIDGKIKIREDFKKISFGENFKQSPDKKENRKVVVYYLLPKDLAREEEILGMKAKGYVLVKRKTFPDKVTVTNPNGTKSEYKLDIEFMKTLDEAQKGQKLKIENLNFILNTFAVTNESRGKLYELLLVMQRNPKLKIDIQGHVCCVKSDKQDLSTQRAKAVYKFLEINEIDKTRMSYKGFGSTQPLFALPEKTETERAANRRVEIEIIAN</sequence>
<evidence type="ECO:0000313" key="3">
    <source>
        <dbReference type="EMBL" id="SHJ10790.1"/>
    </source>
</evidence>
<dbReference type="PROSITE" id="PS51123">
    <property type="entry name" value="OMPA_2"/>
    <property type="match status" value="1"/>
</dbReference>
<dbReference type="PANTHER" id="PTHR30329:SF21">
    <property type="entry name" value="LIPOPROTEIN YIAD-RELATED"/>
    <property type="match status" value="1"/>
</dbReference>
<keyword evidence="4" id="KW-1185">Reference proteome</keyword>
<proteinExistence type="predicted"/>
<dbReference type="Proteomes" id="UP000184488">
    <property type="component" value="Unassembled WGS sequence"/>
</dbReference>
<name>A0A1M6GLH2_9FLAO</name>
<organism evidence="3 4">
    <name type="scientific">Flavobacterium terrae</name>
    <dbReference type="NCBI Taxonomy" id="415425"/>
    <lineage>
        <taxon>Bacteria</taxon>
        <taxon>Pseudomonadati</taxon>
        <taxon>Bacteroidota</taxon>
        <taxon>Flavobacteriia</taxon>
        <taxon>Flavobacteriales</taxon>
        <taxon>Flavobacteriaceae</taxon>
        <taxon>Flavobacterium</taxon>
    </lineage>
</organism>
<gene>
    <name evidence="3" type="ORF">SAMN05444363_2676</name>
</gene>
<evidence type="ECO:0000259" key="2">
    <source>
        <dbReference type="PROSITE" id="PS51123"/>
    </source>
</evidence>
<dbReference type="InterPro" id="IPR050330">
    <property type="entry name" value="Bact_OuterMem_StrucFunc"/>
</dbReference>
<evidence type="ECO:0000256" key="1">
    <source>
        <dbReference type="PROSITE-ProRule" id="PRU00473"/>
    </source>
</evidence>
<dbReference type="InterPro" id="IPR006665">
    <property type="entry name" value="OmpA-like"/>
</dbReference>
<dbReference type="PANTHER" id="PTHR30329">
    <property type="entry name" value="STATOR ELEMENT OF FLAGELLAR MOTOR COMPLEX"/>
    <property type="match status" value="1"/>
</dbReference>
<dbReference type="AlphaFoldDB" id="A0A1M6GLH2"/>
<dbReference type="InterPro" id="IPR036737">
    <property type="entry name" value="OmpA-like_sf"/>
</dbReference>
<protein>
    <submittedName>
        <fullName evidence="3">OmpA family protein</fullName>
    </submittedName>
</protein>
<evidence type="ECO:0000313" key="4">
    <source>
        <dbReference type="Proteomes" id="UP000184488"/>
    </source>
</evidence>
<dbReference type="STRING" id="415425.SAMN05444363_2676"/>